<evidence type="ECO:0000256" key="1">
    <source>
        <dbReference type="ARBA" id="ARBA00004141"/>
    </source>
</evidence>
<sequence>MTRYKTHPATATRETSNRHLSQKEILTGASFYIFNLILVVLFPTILSCLYHLDTSVYNFKNLILIILMVSFLVALIFPWVFWFLKRTQSAFVTEVGKAYLNFYLTYLIWNIVFMIVGISIIVLGAEIYDQDFVPFIILVGIFTPFILFIDASIFFSFSIAGLIMTLLGKVPKFPLLFKFFKYKD</sequence>
<dbReference type="Proteomes" id="UP001081438">
    <property type="component" value="Unassembled WGS sequence"/>
</dbReference>
<proteinExistence type="predicted"/>
<comment type="subcellular location">
    <subcellularLocation>
        <location evidence="1">Membrane</location>
        <topology evidence="1">Multi-pass membrane protein</topology>
    </subcellularLocation>
</comment>
<organism evidence="6 7">
    <name type="scientific">Staphylococcus pettenkoferi</name>
    <dbReference type="NCBI Taxonomy" id="170573"/>
    <lineage>
        <taxon>Bacteria</taxon>
        <taxon>Bacillati</taxon>
        <taxon>Bacillota</taxon>
        <taxon>Bacilli</taxon>
        <taxon>Bacillales</taxon>
        <taxon>Staphylococcaceae</taxon>
        <taxon>Staphylococcus</taxon>
    </lineage>
</organism>
<keyword evidence="4 5" id="KW-0472">Membrane</keyword>
<keyword evidence="2 5" id="KW-0812">Transmembrane</keyword>
<accession>A0A9Q4D2G9</accession>
<dbReference type="EMBL" id="JANSKX010000002">
    <property type="protein sequence ID" value="MCY1593806.1"/>
    <property type="molecule type" value="Genomic_DNA"/>
</dbReference>
<reference evidence="6" key="1">
    <citation type="journal article" date="2022" name="Int. J. Mol. Sci.">
        <title>Phenotypic and genotypic virulence characterisation of Staphylococcus pettenkoferi strains isolated from human bloodstream and diabetic foot infections.</title>
        <authorList>
            <person name="Magnan C."/>
        </authorList>
    </citation>
    <scope>NUCLEOTIDE SEQUENCE</scope>
    <source>
        <strain evidence="6">NSP020P</strain>
    </source>
</reference>
<keyword evidence="3 5" id="KW-1133">Transmembrane helix</keyword>
<feature type="transmembrane region" description="Helical" evidence="5">
    <location>
        <begin position="104"/>
        <end position="125"/>
    </location>
</feature>
<evidence type="ECO:0000256" key="4">
    <source>
        <dbReference type="ARBA" id="ARBA00023136"/>
    </source>
</evidence>
<evidence type="ECO:0000313" key="6">
    <source>
        <dbReference type="EMBL" id="MCY1593806.1"/>
    </source>
</evidence>
<feature type="transmembrane region" description="Helical" evidence="5">
    <location>
        <begin position="62"/>
        <end position="84"/>
    </location>
</feature>
<dbReference type="AlphaFoldDB" id="A0A9Q4D2G9"/>
<dbReference type="RefSeq" id="WP_268210518.1">
    <property type="nucleotide sequence ID" value="NZ_JANSKK010000001.1"/>
</dbReference>
<evidence type="ECO:0000256" key="3">
    <source>
        <dbReference type="ARBA" id="ARBA00022989"/>
    </source>
</evidence>
<evidence type="ECO:0000256" key="2">
    <source>
        <dbReference type="ARBA" id="ARBA00022692"/>
    </source>
</evidence>
<evidence type="ECO:0000256" key="5">
    <source>
        <dbReference type="SAM" id="Phobius"/>
    </source>
</evidence>
<evidence type="ECO:0000313" key="7">
    <source>
        <dbReference type="Proteomes" id="UP001081438"/>
    </source>
</evidence>
<gene>
    <name evidence="6" type="ORF">NW112_00960</name>
</gene>
<feature type="transmembrane region" description="Helical" evidence="5">
    <location>
        <begin position="29"/>
        <end position="50"/>
    </location>
</feature>
<protein>
    <submittedName>
        <fullName evidence="6">DUF4870 domain-containing protein</fullName>
    </submittedName>
</protein>
<dbReference type="Pfam" id="PF09685">
    <property type="entry name" value="MamF_MmsF"/>
    <property type="match status" value="1"/>
</dbReference>
<feature type="transmembrane region" description="Helical" evidence="5">
    <location>
        <begin position="132"/>
        <end position="149"/>
    </location>
</feature>
<dbReference type="InterPro" id="IPR019109">
    <property type="entry name" value="MamF_MmsF"/>
</dbReference>
<comment type="caution">
    <text evidence="6">The sequence shown here is derived from an EMBL/GenBank/DDBJ whole genome shotgun (WGS) entry which is preliminary data.</text>
</comment>
<name>A0A9Q4D2G9_9STAP</name>